<sequence>MTKIPFPKNYERFIALGQEALAAGSFRKAGDFLLQAYEIQPDFPLNFLLLTTFAELGEGETAYVLAQDYLDDYERVPDYLALYIRVLLQTKRFVEAQTLINRKILTSSKQDMKALVILKKEIRRAELLAQQFEHERIAQVKNELEILPERQAHEQLQLIKEAALLPQADFVEIAKELLQQPKLHSLAKSWLLEELQRLEITETIPISWQGKIRQVIPAELGSPGDSASYQRVLLYLEKEL</sequence>
<accession>A0A1L8RIV0</accession>
<keyword evidence="2" id="KW-1185">Reference proteome</keyword>
<dbReference type="Gene3D" id="1.25.40.10">
    <property type="entry name" value="Tetratricopeptide repeat domain"/>
    <property type="match status" value="1"/>
</dbReference>
<dbReference type="STRING" id="214095.RU97_GL001234"/>
<name>A0A1L8RIV0_9ENTE</name>
<evidence type="ECO:0000313" key="1">
    <source>
        <dbReference type="EMBL" id="OJG19663.1"/>
    </source>
</evidence>
<evidence type="ECO:0000313" key="2">
    <source>
        <dbReference type="Proteomes" id="UP000181884"/>
    </source>
</evidence>
<evidence type="ECO:0008006" key="3">
    <source>
        <dbReference type="Google" id="ProtNLM"/>
    </source>
</evidence>
<dbReference type="SUPFAM" id="SSF48452">
    <property type="entry name" value="TPR-like"/>
    <property type="match status" value="1"/>
</dbReference>
<dbReference type="EMBL" id="JXKH01000002">
    <property type="protein sequence ID" value="OJG19663.1"/>
    <property type="molecule type" value="Genomic_DNA"/>
</dbReference>
<reference evidence="1 2" key="1">
    <citation type="submission" date="2014-12" db="EMBL/GenBank/DDBJ databases">
        <title>Draft genome sequences of 29 type strains of Enterococci.</title>
        <authorList>
            <person name="Zhong Z."/>
            <person name="Sun Z."/>
            <person name="Liu W."/>
            <person name="Zhang W."/>
            <person name="Zhang H."/>
        </authorList>
    </citation>
    <scope>NUCLEOTIDE SEQUENCE [LARGE SCALE GENOMIC DNA]</scope>
    <source>
        <strain evidence="1 2">DSM 17029</strain>
    </source>
</reference>
<dbReference type="InterPro" id="IPR011990">
    <property type="entry name" value="TPR-like_helical_dom_sf"/>
</dbReference>
<gene>
    <name evidence="1" type="ORF">RU97_GL001234</name>
</gene>
<dbReference type="AlphaFoldDB" id="A0A1L8RIV0"/>
<dbReference type="RefSeq" id="WP_067390663.1">
    <property type="nucleotide sequence ID" value="NZ_JXKH01000002.1"/>
</dbReference>
<organism evidence="1 2">
    <name type="scientific">Enterococcus canis</name>
    <dbReference type="NCBI Taxonomy" id="214095"/>
    <lineage>
        <taxon>Bacteria</taxon>
        <taxon>Bacillati</taxon>
        <taxon>Bacillota</taxon>
        <taxon>Bacilli</taxon>
        <taxon>Lactobacillales</taxon>
        <taxon>Enterococcaceae</taxon>
        <taxon>Enterococcus</taxon>
    </lineage>
</organism>
<comment type="caution">
    <text evidence="1">The sequence shown here is derived from an EMBL/GenBank/DDBJ whole genome shotgun (WGS) entry which is preliminary data.</text>
</comment>
<proteinExistence type="predicted"/>
<dbReference type="Proteomes" id="UP000181884">
    <property type="component" value="Unassembled WGS sequence"/>
</dbReference>
<protein>
    <recommendedName>
        <fullName evidence="3">Tetratricopeptide repeat protein</fullName>
    </recommendedName>
</protein>